<sequence length="621" mass="67812">MSSTYGSSSTVTSTDRMDIDCTTQDADVASEDGSTNGASRRGSRPQNLYLEITPAICGRDPLASITSSQDAVLSNIKHNSATGIIDHAVSSSRSDSSSRCSTPTPSTASSTDDSSIATPTLDTSSLTPTFPFSPTDNTTRLLLRDRYLESQRPIIVGSNNSLDIPRAVFQEPKNDSQLLDIFTPPETPASINRQERRLEEPVPLLNFQLEREGSGVSTPTDWETSDFTMGIDNRIQNENEEDQQEQSLILQPSGPYELDDAIQPTKLGSGAWSNVYKGLLKLSKIGGKQLLIAVKQPLNTFSIPALKREALILSQIQRKVNASDSYQSIIPFHGFDEATNSILMTALSGDNLEQFTTRCRISQPNTANFNSRKLPIVGITQWLFIAERLIGAFAFLKASGVIHGDVKPQNILTKAWERHGDIPGYDWISVEEAESLVEPIVSDFSSAYLVDSNGSISDDEEAINAVTTIYCAPELLAAFLTPPTTPTKAFISPSTPTSVGGSGLAPPKKVEPRPLPTFSSDQYGLCMTLLQCAIGSHPYSAAKMDLQRNMWVRQGDPMVFARADERGFRCRPSGIVDRLLKTCFGKSAEGRTEIEELERRIQALCGEWKGRNGQEAWAWGA</sequence>
<feature type="region of interest" description="Disordered" evidence="5">
    <location>
        <begin position="493"/>
        <end position="513"/>
    </location>
</feature>
<dbReference type="PROSITE" id="PS00107">
    <property type="entry name" value="PROTEIN_KINASE_ATP"/>
    <property type="match status" value="1"/>
</dbReference>
<dbReference type="InterPro" id="IPR001245">
    <property type="entry name" value="Ser-Thr/Tyr_kinase_cat_dom"/>
</dbReference>
<evidence type="ECO:0000256" key="2">
    <source>
        <dbReference type="ARBA" id="ARBA00022741"/>
    </source>
</evidence>
<evidence type="ECO:0000259" key="6">
    <source>
        <dbReference type="PROSITE" id="PS50011"/>
    </source>
</evidence>
<dbReference type="Pfam" id="PF07714">
    <property type="entry name" value="PK_Tyr_Ser-Thr"/>
    <property type="match status" value="1"/>
</dbReference>
<gene>
    <name evidence="7" type="ORF">H072_8831</name>
</gene>
<dbReference type="InterPro" id="IPR008271">
    <property type="entry name" value="Ser/Thr_kinase_AS"/>
</dbReference>
<dbReference type="EMBL" id="AQGS01000636">
    <property type="protein sequence ID" value="EPS37473.1"/>
    <property type="molecule type" value="Genomic_DNA"/>
</dbReference>
<dbReference type="InterPro" id="IPR053235">
    <property type="entry name" value="Ser_Thr_kinase"/>
</dbReference>
<dbReference type="InterPro" id="IPR011009">
    <property type="entry name" value="Kinase-like_dom_sf"/>
</dbReference>
<dbReference type="OMA" id="TIYCAPE"/>
<keyword evidence="2 4" id="KW-0547">Nucleotide-binding</keyword>
<comment type="caution">
    <text evidence="7">The sequence shown here is derived from an EMBL/GenBank/DDBJ whole genome shotgun (WGS) entry which is preliminary data.</text>
</comment>
<feature type="region of interest" description="Disordered" evidence="5">
    <location>
        <begin position="88"/>
        <end position="137"/>
    </location>
</feature>
<dbReference type="PROSITE" id="PS50011">
    <property type="entry name" value="PROTEIN_KINASE_DOM"/>
    <property type="match status" value="1"/>
</dbReference>
<organism evidence="7 8">
    <name type="scientific">Dactylellina haptotyla (strain CBS 200.50)</name>
    <name type="common">Nematode-trapping fungus</name>
    <name type="synonym">Monacrosporium haptotylum</name>
    <dbReference type="NCBI Taxonomy" id="1284197"/>
    <lineage>
        <taxon>Eukaryota</taxon>
        <taxon>Fungi</taxon>
        <taxon>Dikarya</taxon>
        <taxon>Ascomycota</taxon>
        <taxon>Pezizomycotina</taxon>
        <taxon>Orbiliomycetes</taxon>
        <taxon>Orbiliales</taxon>
        <taxon>Orbiliaceae</taxon>
        <taxon>Dactylellina</taxon>
    </lineage>
</organism>
<feature type="binding site" evidence="4">
    <location>
        <position position="295"/>
    </location>
    <ligand>
        <name>ATP</name>
        <dbReference type="ChEBI" id="CHEBI:30616"/>
    </ligand>
</feature>
<dbReference type="InterPro" id="IPR017441">
    <property type="entry name" value="Protein_kinase_ATP_BS"/>
</dbReference>
<reference evidence="7 8" key="1">
    <citation type="journal article" date="2013" name="PLoS Genet.">
        <title>Genomic mechanisms accounting for the adaptation to parasitism in nematode-trapping fungi.</title>
        <authorList>
            <person name="Meerupati T."/>
            <person name="Andersson K.M."/>
            <person name="Friman E."/>
            <person name="Kumar D."/>
            <person name="Tunlid A."/>
            <person name="Ahren D."/>
        </authorList>
    </citation>
    <scope>NUCLEOTIDE SEQUENCE [LARGE SCALE GENOMIC DNA]</scope>
    <source>
        <strain evidence="7 8">CBS 200.50</strain>
    </source>
</reference>
<dbReference type="PANTHER" id="PTHR24361:SF785">
    <property type="entry name" value="DUAL SPECIFICITY MITOGEN-ACTIVATED PROTEIN KINASE KINASE 1"/>
    <property type="match status" value="1"/>
</dbReference>
<evidence type="ECO:0000256" key="1">
    <source>
        <dbReference type="ARBA" id="ARBA00022527"/>
    </source>
</evidence>
<dbReference type="SUPFAM" id="SSF56112">
    <property type="entry name" value="Protein kinase-like (PK-like)"/>
    <property type="match status" value="1"/>
</dbReference>
<keyword evidence="1" id="KW-0723">Serine/threonine-protein kinase</keyword>
<name>S8BE02_DACHA</name>
<keyword evidence="3 4" id="KW-0067">ATP-binding</keyword>
<dbReference type="SMART" id="SM00220">
    <property type="entry name" value="S_TKc"/>
    <property type="match status" value="1"/>
</dbReference>
<evidence type="ECO:0000256" key="4">
    <source>
        <dbReference type="PROSITE-ProRule" id="PRU10141"/>
    </source>
</evidence>
<feature type="domain" description="Protein kinase" evidence="6">
    <location>
        <begin position="261"/>
        <end position="604"/>
    </location>
</feature>
<dbReference type="OrthoDB" id="626167at2759"/>
<keyword evidence="1" id="KW-0808">Transferase</keyword>
<dbReference type="eggNOG" id="KOG0581">
    <property type="taxonomic scope" value="Eukaryota"/>
</dbReference>
<dbReference type="GO" id="GO:0005524">
    <property type="term" value="F:ATP binding"/>
    <property type="evidence" value="ECO:0007669"/>
    <property type="project" value="UniProtKB-UniRule"/>
</dbReference>
<feature type="region of interest" description="Disordered" evidence="5">
    <location>
        <begin position="1"/>
        <end position="20"/>
    </location>
</feature>
<reference evidence="8" key="2">
    <citation type="submission" date="2013-04" db="EMBL/GenBank/DDBJ databases">
        <title>Genomic mechanisms accounting for the adaptation to parasitism in nematode-trapping fungi.</title>
        <authorList>
            <person name="Ahren D.G."/>
        </authorList>
    </citation>
    <scope>NUCLEOTIDE SEQUENCE [LARGE SCALE GENOMIC DNA]</scope>
    <source>
        <strain evidence="8">CBS 200.50</strain>
    </source>
</reference>
<keyword evidence="1" id="KW-0418">Kinase</keyword>
<evidence type="ECO:0000256" key="3">
    <source>
        <dbReference type="ARBA" id="ARBA00022840"/>
    </source>
</evidence>
<evidence type="ECO:0000313" key="7">
    <source>
        <dbReference type="EMBL" id="EPS37473.1"/>
    </source>
</evidence>
<dbReference type="InterPro" id="IPR000719">
    <property type="entry name" value="Prot_kinase_dom"/>
</dbReference>
<evidence type="ECO:0000313" key="8">
    <source>
        <dbReference type="Proteomes" id="UP000015100"/>
    </source>
</evidence>
<dbReference type="Proteomes" id="UP000015100">
    <property type="component" value="Unassembled WGS sequence"/>
</dbReference>
<dbReference type="PANTHER" id="PTHR24361">
    <property type="entry name" value="MITOGEN-ACTIVATED KINASE KINASE KINASE"/>
    <property type="match status" value="1"/>
</dbReference>
<accession>S8BE02</accession>
<dbReference type="GO" id="GO:0005737">
    <property type="term" value="C:cytoplasm"/>
    <property type="evidence" value="ECO:0007669"/>
    <property type="project" value="TreeGrafter"/>
</dbReference>
<evidence type="ECO:0000256" key="5">
    <source>
        <dbReference type="SAM" id="MobiDB-lite"/>
    </source>
</evidence>
<dbReference type="GO" id="GO:0004674">
    <property type="term" value="F:protein serine/threonine kinase activity"/>
    <property type="evidence" value="ECO:0007669"/>
    <property type="project" value="UniProtKB-KW"/>
</dbReference>
<dbReference type="STRING" id="1284197.S8BE02"/>
<dbReference type="PROSITE" id="PS00108">
    <property type="entry name" value="PROTEIN_KINASE_ST"/>
    <property type="match status" value="1"/>
</dbReference>
<protein>
    <recommendedName>
        <fullName evidence="6">Protein kinase domain-containing protein</fullName>
    </recommendedName>
</protein>
<dbReference type="Gene3D" id="1.10.510.10">
    <property type="entry name" value="Transferase(Phosphotransferase) domain 1"/>
    <property type="match status" value="1"/>
</dbReference>
<dbReference type="AlphaFoldDB" id="S8BE02"/>
<feature type="region of interest" description="Disordered" evidence="5">
    <location>
        <begin position="25"/>
        <end position="46"/>
    </location>
</feature>
<feature type="compositionally biased region" description="Low complexity" evidence="5">
    <location>
        <begin position="1"/>
        <end position="14"/>
    </location>
</feature>
<dbReference type="HOGENOM" id="CLU_396875_0_0_1"/>
<feature type="compositionally biased region" description="Low complexity" evidence="5">
    <location>
        <begin position="90"/>
        <end position="129"/>
    </location>
</feature>
<keyword evidence="8" id="KW-1185">Reference proteome</keyword>
<proteinExistence type="predicted"/>